<sequence>MYVAQGDIPVLLRWPVVQVEITGTRARFAVDLSNPGNSHHLVTLQRSIDLTTTASE</sequence>
<keyword evidence="2" id="KW-1185">Reference proteome</keyword>
<proteinExistence type="predicted"/>
<protein>
    <submittedName>
        <fullName evidence="1">Uncharacterized protein</fullName>
    </submittedName>
</protein>
<gene>
    <name evidence="1" type="ordered locus">SACE_5076</name>
</gene>
<evidence type="ECO:0000313" key="2">
    <source>
        <dbReference type="Proteomes" id="UP000006728"/>
    </source>
</evidence>
<name>A4FJW0_SACEN</name>
<reference evidence="1 2" key="1">
    <citation type="journal article" date="2007" name="Nat. Biotechnol.">
        <title>Complete genome sequence of the erythromycin-producing bacterium Saccharopolyspora erythraea NRRL23338.</title>
        <authorList>
            <person name="Oliynyk M."/>
            <person name="Samborskyy M."/>
            <person name="Lester J.B."/>
            <person name="Mironenko T."/>
            <person name="Scott N."/>
            <person name="Dickens S."/>
            <person name="Haydock S.F."/>
            <person name="Leadlay P.F."/>
        </authorList>
    </citation>
    <scope>NUCLEOTIDE SEQUENCE [LARGE SCALE GENOMIC DNA]</scope>
    <source>
        <strain evidence="2">ATCC 11635 / DSM 40517 / JCM 4748 / NBRC 13426 / NCIMB 8594 / NRRL 2338</strain>
    </source>
</reference>
<dbReference type="AlphaFoldDB" id="A4FJW0"/>
<accession>A4FJW0</accession>
<dbReference type="HOGENOM" id="CLU_3011630_0_0_11"/>
<dbReference type="Proteomes" id="UP000006728">
    <property type="component" value="Chromosome"/>
</dbReference>
<dbReference type="KEGG" id="sen:SACE_5076"/>
<organism evidence="1 2">
    <name type="scientific">Saccharopolyspora erythraea (strain ATCC 11635 / DSM 40517 / JCM 4748 / NBRC 13426 / NCIMB 8594 / NRRL 2338)</name>
    <dbReference type="NCBI Taxonomy" id="405948"/>
    <lineage>
        <taxon>Bacteria</taxon>
        <taxon>Bacillati</taxon>
        <taxon>Actinomycetota</taxon>
        <taxon>Actinomycetes</taxon>
        <taxon>Pseudonocardiales</taxon>
        <taxon>Pseudonocardiaceae</taxon>
        <taxon>Saccharopolyspora</taxon>
    </lineage>
</organism>
<dbReference type="EMBL" id="AM420293">
    <property type="protein sequence ID" value="CAM04335.1"/>
    <property type="molecule type" value="Genomic_DNA"/>
</dbReference>
<evidence type="ECO:0000313" key="1">
    <source>
        <dbReference type="EMBL" id="CAM04335.1"/>
    </source>
</evidence>